<gene>
    <name evidence="1" type="ORF">Tci_490653</name>
</gene>
<accession>A0A699I298</accession>
<name>A0A699I298_TANCI</name>
<proteinExistence type="predicted"/>
<dbReference type="AlphaFoldDB" id="A0A699I298"/>
<reference evidence="1" key="1">
    <citation type="journal article" date="2019" name="Sci. Rep.">
        <title>Draft genome of Tanacetum cinerariifolium, the natural source of mosquito coil.</title>
        <authorList>
            <person name="Yamashiro T."/>
            <person name="Shiraishi A."/>
            <person name="Satake H."/>
            <person name="Nakayama K."/>
        </authorList>
    </citation>
    <scope>NUCLEOTIDE SEQUENCE</scope>
</reference>
<evidence type="ECO:0000313" key="1">
    <source>
        <dbReference type="EMBL" id="GEZ18680.1"/>
    </source>
</evidence>
<comment type="caution">
    <text evidence="1">The sequence shown here is derived from an EMBL/GenBank/DDBJ whole genome shotgun (WGS) entry which is preliminary data.</text>
</comment>
<organism evidence="1">
    <name type="scientific">Tanacetum cinerariifolium</name>
    <name type="common">Dalmatian daisy</name>
    <name type="synonym">Chrysanthemum cinerariifolium</name>
    <dbReference type="NCBI Taxonomy" id="118510"/>
    <lineage>
        <taxon>Eukaryota</taxon>
        <taxon>Viridiplantae</taxon>
        <taxon>Streptophyta</taxon>
        <taxon>Embryophyta</taxon>
        <taxon>Tracheophyta</taxon>
        <taxon>Spermatophyta</taxon>
        <taxon>Magnoliopsida</taxon>
        <taxon>eudicotyledons</taxon>
        <taxon>Gunneridae</taxon>
        <taxon>Pentapetalae</taxon>
        <taxon>asterids</taxon>
        <taxon>campanulids</taxon>
        <taxon>Asterales</taxon>
        <taxon>Asteraceae</taxon>
        <taxon>Asteroideae</taxon>
        <taxon>Anthemideae</taxon>
        <taxon>Anthemidinae</taxon>
        <taxon>Tanacetum</taxon>
    </lineage>
</organism>
<dbReference type="EMBL" id="BKCJ010250152">
    <property type="protein sequence ID" value="GEZ18680.1"/>
    <property type="molecule type" value="Genomic_DNA"/>
</dbReference>
<sequence length="291" mass="33554">MKEMKDVFDSTESDLSETWEHNKLLKDQLLEANLKHEIECCVLLSHECVDTDMQDEIEKIQWDSVKIQEAMQKRINIPENDVQRCQKQSLDFELQLQHEKERRKCKSSLKNVYETSWISKMEKLKSENVSLEFQVQSLIKERDNNSVLSNTKNSSEKVEVSDRTNNKPYVASKNVALDKNIVTNDDIKNALIAKNVLCVSYAKNVLIPCHANCLTKYKLNVHSKVRRALFTTPRTVKSKFDDTTTVVSKTRFSVKTVHSKSLETTPIISKIKIDAVNPLSAMNKVYRAFNL</sequence>
<protein>
    <submittedName>
        <fullName evidence="1">Uncharacterized protein</fullName>
    </submittedName>
</protein>